<feature type="transmembrane region" description="Helical" evidence="1">
    <location>
        <begin position="21"/>
        <end position="47"/>
    </location>
</feature>
<dbReference type="Proteomes" id="UP000248729">
    <property type="component" value="Unassembled WGS sequence"/>
</dbReference>
<accession>A0A2J8H5Z0</accession>
<dbReference type="OrthoDB" id="5906655at2"/>
<proteinExistence type="predicted"/>
<evidence type="ECO:0000256" key="1">
    <source>
        <dbReference type="SAM" id="Phobius"/>
    </source>
</evidence>
<protein>
    <submittedName>
        <fullName evidence="3">Putative membrane protein YesL</fullName>
    </submittedName>
</protein>
<keyword evidence="1" id="KW-0472">Membrane</keyword>
<dbReference type="InterPro" id="IPR006938">
    <property type="entry name" value="DUF624"/>
</dbReference>
<evidence type="ECO:0000313" key="2">
    <source>
        <dbReference type="EMBL" id="PNI01528.1"/>
    </source>
</evidence>
<keyword evidence="1" id="KW-1133">Transmembrane helix</keyword>
<feature type="transmembrane region" description="Helical" evidence="1">
    <location>
        <begin position="76"/>
        <end position="95"/>
    </location>
</feature>
<keyword evidence="1" id="KW-0812">Transmembrane</keyword>
<name>A0A2J8H5Z0_VIBDI</name>
<comment type="caution">
    <text evidence="2">The sequence shown here is derived from an EMBL/GenBank/DDBJ whole genome shotgun (WGS) entry which is preliminary data.</text>
</comment>
<dbReference type="EMBL" id="QLTR01000036">
    <property type="protein sequence ID" value="RAS57174.1"/>
    <property type="molecule type" value="Genomic_DNA"/>
</dbReference>
<dbReference type="RefSeq" id="WP_102964508.1">
    <property type="nucleotide sequence ID" value="NZ_POSJ01000001.1"/>
</dbReference>
<dbReference type="Pfam" id="PF04854">
    <property type="entry name" value="DUF624"/>
    <property type="match status" value="1"/>
</dbReference>
<dbReference type="EMBL" id="POSK01000021">
    <property type="protein sequence ID" value="PNI01528.1"/>
    <property type="molecule type" value="Genomic_DNA"/>
</dbReference>
<feature type="transmembrane region" description="Helical" evidence="1">
    <location>
        <begin position="101"/>
        <end position="130"/>
    </location>
</feature>
<reference evidence="3 5" key="2">
    <citation type="submission" date="2018-06" db="EMBL/GenBank/DDBJ databases">
        <title>Freshwater and sediment microbial communities from various areas in North America, analyzing microbe dynamics in response to fracking.</title>
        <authorList>
            <person name="Lamendella R."/>
        </authorList>
    </citation>
    <scope>NUCLEOTIDE SEQUENCE [LARGE SCALE GENOMIC DNA]</scope>
    <source>
        <strain evidence="3 5">99A</strain>
    </source>
</reference>
<evidence type="ECO:0000313" key="5">
    <source>
        <dbReference type="Proteomes" id="UP000248729"/>
    </source>
</evidence>
<dbReference type="Proteomes" id="UP000236449">
    <property type="component" value="Unassembled WGS sequence"/>
</dbReference>
<evidence type="ECO:0000313" key="3">
    <source>
        <dbReference type="EMBL" id="RAS57174.1"/>
    </source>
</evidence>
<feature type="transmembrane region" description="Helical" evidence="1">
    <location>
        <begin position="175"/>
        <end position="192"/>
    </location>
</feature>
<reference evidence="2 4" key="1">
    <citation type="submission" date="2018-01" db="EMBL/GenBank/DDBJ databases">
        <title>Draft genome sequences of six Vibrio diazotrophicus strains isolated from deep-sea sediments of the Baltic Sea.</title>
        <authorList>
            <person name="Castillo D."/>
            <person name="Vandieken V."/>
            <person name="Chiang O."/>
            <person name="Middelboe M."/>
        </authorList>
    </citation>
    <scope>NUCLEOTIDE SEQUENCE [LARGE SCALE GENOMIC DNA]</scope>
    <source>
        <strain evidence="2 4">60.27F</strain>
    </source>
</reference>
<gene>
    <name evidence="2" type="ORF">C1N32_20205</name>
    <name evidence="3" type="ORF">DET48_13611</name>
</gene>
<dbReference type="AlphaFoldDB" id="A0A2J8H5Z0"/>
<evidence type="ECO:0000313" key="4">
    <source>
        <dbReference type="Proteomes" id="UP000236449"/>
    </source>
</evidence>
<organism evidence="2 4">
    <name type="scientific">Vibrio diazotrophicus</name>
    <dbReference type="NCBI Taxonomy" id="685"/>
    <lineage>
        <taxon>Bacteria</taxon>
        <taxon>Pseudomonadati</taxon>
        <taxon>Pseudomonadota</taxon>
        <taxon>Gammaproteobacteria</taxon>
        <taxon>Vibrionales</taxon>
        <taxon>Vibrionaceae</taxon>
        <taxon>Vibrio</taxon>
    </lineage>
</organism>
<sequence length="204" mass="23048">MNSSSLINACHWITRLAWLNVIWFFLSLIGGVVFGVLPATVTVCYLIRKYLNGAAKVTLKDAWNTYRAEFFRSNKVGLVLLLPTISFLWYIHWAILNLEGISTVIMLCGLPITVLMIVLTYCTLVQMSIYEADSLKDELKNAVVLLVEEKRVVLFTSVVFLICIILLLVNPIVGMFFSVSPALFCTIGLLWMNKNELKNSYAEL</sequence>
<feature type="transmembrane region" description="Helical" evidence="1">
    <location>
        <begin position="151"/>
        <end position="169"/>
    </location>
</feature>